<feature type="region of interest" description="Disordered" evidence="3">
    <location>
        <begin position="673"/>
        <end position="703"/>
    </location>
</feature>
<feature type="compositionally biased region" description="Basic and acidic residues" evidence="3">
    <location>
        <begin position="995"/>
        <end position="1006"/>
    </location>
</feature>
<feature type="compositionally biased region" description="Basic and acidic residues" evidence="3">
    <location>
        <begin position="41"/>
        <end position="55"/>
    </location>
</feature>
<feature type="compositionally biased region" description="Acidic residues" evidence="3">
    <location>
        <begin position="210"/>
        <end position="231"/>
    </location>
</feature>
<feature type="compositionally biased region" description="Basic and acidic residues" evidence="3">
    <location>
        <begin position="1278"/>
        <end position="1304"/>
    </location>
</feature>
<keyword evidence="1" id="KW-0862">Zinc</keyword>
<feature type="compositionally biased region" description="Low complexity" evidence="3">
    <location>
        <begin position="148"/>
        <end position="160"/>
    </location>
</feature>
<feature type="compositionally biased region" description="Pro residues" evidence="3">
    <location>
        <begin position="831"/>
        <end position="840"/>
    </location>
</feature>
<evidence type="ECO:0000256" key="1">
    <source>
        <dbReference type="PROSITE-ProRule" id="PRU00042"/>
    </source>
</evidence>
<dbReference type="GO" id="GO:0060234">
    <property type="term" value="P:neuroblast delamination"/>
    <property type="evidence" value="ECO:0007669"/>
    <property type="project" value="TreeGrafter"/>
</dbReference>
<feature type="compositionally biased region" description="Basic and acidic residues" evidence="3">
    <location>
        <begin position="292"/>
        <end position="301"/>
    </location>
</feature>
<evidence type="ECO:0000313" key="6">
    <source>
        <dbReference type="Proteomes" id="UP001356427"/>
    </source>
</evidence>
<feature type="compositionally biased region" description="Basic and acidic residues" evidence="3">
    <location>
        <begin position="934"/>
        <end position="949"/>
    </location>
</feature>
<protein>
    <recommendedName>
        <fullName evidence="4">C2H2-type domain-containing protein</fullName>
    </recommendedName>
</protein>
<evidence type="ECO:0000256" key="2">
    <source>
        <dbReference type="SAM" id="Coils"/>
    </source>
</evidence>
<feature type="compositionally biased region" description="Polar residues" evidence="3">
    <location>
        <begin position="361"/>
        <end position="374"/>
    </location>
</feature>
<feature type="compositionally biased region" description="Basic and acidic residues" evidence="3">
    <location>
        <begin position="198"/>
        <end position="209"/>
    </location>
</feature>
<comment type="caution">
    <text evidence="5">The sequence shown here is derived from an EMBL/GenBank/DDBJ whole genome shotgun (WGS) entry which is preliminary data.</text>
</comment>
<evidence type="ECO:0000256" key="3">
    <source>
        <dbReference type="SAM" id="MobiDB-lite"/>
    </source>
</evidence>
<accession>A0AAN8LPB1</accession>
<feature type="region of interest" description="Disordered" evidence="3">
    <location>
        <begin position="348"/>
        <end position="583"/>
    </location>
</feature>
<feature type="region of interest" description="Disordered" evidence="3">
    <location>
        <begin position="125"/>
        <end position="238"/>
    </location>
</feature>
<feature type="compositionally biased region" description="Acidic residues" evidence="3">
    <location>
        <begin position="74"/>
        <end position="84"/>
    </location>
</feature>
<dbReference type="InterPro" id="IPR052655">
    <property type="entry name" value="AKNA_Centrosome-Trans_reg"/>
</dbReference>
<dbReference type="PANTHER" id="PTHR21510">
    <property type="entry name" value="AKNA DOMAIN-CONTAINING PROTEIN"/>
    <property type="match status" value="1"/>
</dbReference>
<dbReference type="GO" id="GO:0008270">
    <property type="term" value="F:zinc ion binding"/>
    <property type="evidence" value="ECO:0007669"/>
    <property type="project" value="UniProtKB-KW"/>
</dbReference>
<gene>
    <name evidence="5" type="ORF">J4Q44_G00239710</name>
</gene>
<feature type="coiled-coil region" evidence="2">
    <location>
        <begin position="594"/>
        <end position="621"/>
    </location>
</feature>
<organism evidence="5 6">
    <name type="scientific">Coregonus suidteri</name>
    <dbReference type="NCBI Taxonomy" id="861788"/>
    <lineage>
        <taxon>Eukaryota</taxon>
        <taxon>Metazoa</taxon>
        <taxon>Chordata</taxon>
        <taxon>Craniata</taxon>
        <taxon>Vertebrata</taxon>
        <taxon>Euteleostomi</taxon>
        <taxon>Actinopterygii</taxon>
        <taxon>Neopterygii</taxon>
        <taxon>Teleostei</taxon>
        <taxon>Protacanthopterygii</taxon>
        <taxon>Salmoniformes</taxon>
        <taxon>Salmonidae</taxon>
        <taxon>Coregoninae</taxon>
        <taxon>Coregonus</taxon>
    </lineage>
</organism>
<feature type="compositionally biased region" description="Polar residues" evidence="3">
    <location>
        <begin position="1330"/>
        <end position="1340"/>
    </location>
</feature>
<feature type="compositionally biased region" description="Polar residues" evidence="3">
    <location>
        <begin position="451"/>
        <end position="468"/>
    </location>
</feature>
<feature type="compositionally biased region" description="Pro residues" evidence="3">
    <location>
        <begin position="809"/>
        <end position="821"/>
    </location>
</feature>
<feature type="compositionally biased region" description="Low complexity" evidence="3">
    <location>
        <begin position="678"/>
        <end position="697"/>
    </location>
</feature>
<name>A0AAN8LPB1_9TELE</name>
<evidence type="ECO:0000259" key="4">
    <source>
        <dbReference type="PROSITE" id="PS50157"/>
    </source>
</evidence>
<keyword evidence="1" id="KW-0863">Zinc-finger</keyword>
<feature type="compositionally biased region" description="Basic and acidic residues" evidence="3">
    <location>
        <begin position="1443"/>
        <end position="1455"/>
    </location>
</feature>
<dbReference type="Pfam" id="PF12443">
    <property type="entry name" value="AKNA"/>
    <property type="match status" value="1"/>
</dbReference>
<dbReference type="EMBL" id="JAGTTL010000022">
    <property type="protein sequence ID" value="KAK6305191.1"/>
    <property type="molecule type" value="Genomic_DNA"/>
</dbReference>
<feature type="compositionally biased region" description="Basic and acidic residues" evidence="3">
    <location>
        <begin position="1378"/>
        <end position="1388"/>
    </location>
</feature>
<evidence type="ECO:0000313" key="5">
    <source>
        <dbReference type="EMBL" id="KAK6305191.1"/>
    </source>
</evidence>
<feature type="domain" description="C2H2-type" evidence="4">
    <location>
        <begin position="1427"/>
        <end position="1462"/>
    </location>
</feature>
<proteinExistence type="predicted"/>
<feature type="compositionally biased region" description="Polar residues" evidence="3">
    <location>
        <begin position="1215"/>
        <end position="1230"/>
    </location>
</feature>
<feature type="compositionally biased region" description="Low complexity" evidence="3">
    <location>
        <begin position="1090"/>
        <end position="1104"/>
    </location>
</feature>
<feature type="region of interest" description="Disordered" evidence="3">
    <location>
        <begin position="913"/>
        <end position="1468"/>
    </location>
</feature>
<dbReference type="GO" id="GO:0005813">
    <property type="term" value="C:centrosome"/>
    <property type="evidence" value="ECO:0007669"/>
    <property type="project" value="TreeGrafter"/>
</dbReference>
<feature type="compositionally biased region" description="Acidic residues" evidence="3">
    <location>
        <begin position="30"/>
        <end position="40"/>
    </location>
</feature>
<dbReference type="Proteomes" id="UP001356427">
    <property type="component" value="Unassembled WGS sequence"/>
</dbReference>
<sequence>MEPKGQRTRAGVLFWTPAPQRPSPSRSIDWGEEEEEDEEGWDRKTEEEEGFHTQMDENGIIGLDEALDDVGLGGEEEEEGEGGGEENPPWYSGALEGSLSPSRAGGMGLELGLEHVDPLEELTYNLSELQDSEPLSQSEPPGEDTHTLSLYPSLSPSLSLLDDDVQESKDSVEIWSEDEEQQQKDEEEQSWVVHRQRREYLPERDRQLDMTEDEREVEEDGEEEEEEEEEDSVPHADTDMMVYPVIAGAGPGWGQGLSVRGEERVKEEREVSAIGSYSADLQIEETSELSESDNRGGERFVESVSENLSSLSPPDLLCSSPQSLSSPPRSSTFPHLLHFSSEELAYAPGIEAETFPEDPTFTESLPESRSSRMSNAPRPHWPLESGGEELKPRTSPYPAAISPECVISYQLSERNERGGESSQDGSGVNHRQHPYPRTIRQRLCDTPQAMARSSQKSWHAPSQSPLHSSTKDWSLRTPRESPPKPQPKSHDPDMDEGRRGPLTYPTPDFSKVEPRVRFPKSGYTPPKSKGSPRKRSLSVEPPLVFKSPADIVREVLLSSTDGPQSPSPPNGPHRPLNSTVPEDFRCPQQASTLVQQLQEDYNRLLTKYAEAENTIDRMRLQAKVGLYSDPPKPSHAVQSGVLHEGSKVMTLTFPQAQRAELSSGSVYLNGQAAHQGHSGVSPVCPSSAASSSPRSLGPGVGEQLTRDLSKQAERFLQQVQTFEELLRRGKLKPFEQMKSLSQLLQGQDSLERGYLAARDEHRLLLQSGAKLGPFDPGRELEGCIFQCGMRVEELKEQVEQTEQDRPTSEAPPTPPPHPTPYSMPAGGSEPMPLPESPVLPLPGESGGVVGVEVSSASGESEGEEGGMGEEEVMPPLLLRPLRHKHKRVERDLSMLMDHYQSFRELPRLLDLDLTEGDHDSPDAGEEATHSGGEGTREGPHPWTGREKGHTSLPQRQPMLGQQAATFIPTARPRTSKSVPPSPKDLSQSPAFHDLLANDRKRSEVRKSRGSSLTSLGESAASERRGSKLQPGTRRVPSQDGIISPETDSGFVGSESSRLTPAAPSPLHQRAIASLSVPEEQSSGKPHHTAPVSGQPIPSSSSPSHRPQRPPLLEHSEDSGLSTPRRVRGSSGRTRGGGRRGTSASSSPQHRASRTPQPWDGSGTSEFGPDSDHIHSVSGEDEGRSDRSTRTTQHRYQPSPSPTAPYHHGDPLRALSSGQLTNRNEAIQSLQAEVGRLKERLESSLRQTNPPSPVRAPPSAHDDHTHPLSSTPRTRSVQRRRDGGREESREERRWGEEQQVEERASRLTPRRSASVPRQRPDLDITTDSEHAQSTPRLQSSRRIPVSPATWGGSRGRAETVRNRGAHTRQHVSMSVGGDGGEKPDCRGRQDPVCPQCSPQTHTHGHSTRPEGGGGDTGAIHSHTGLHSLHCPMCGRSETYRSTSTKHDRRTERDSGPAHRGSRPMSSPHRDVRGVLFAAPPPPVLGSVPLVQFVPVCPPVLYYSSPVINVAPSHPQPIYVSLGGGVATGVRGHHEQVRGGAGRSLSADQRSLSSSLNHAIEAARGMRESSRRMARSIATGLHHQEALSQSCMY</sequence>
<feature type="compositionally biased region" description="Basic and acidic residues" evidence="3">
    <location>
        <begin position="469"/>
        <end position="499"/>
    </location>
</feature>
<dbReference type="PROSITE" id="PS50157">
    <property type="entry name" value="ZINC_FINGER_C2H2_2"/>
    <property type="match status" value="1"/>
</dbReference>
<keyword evidence="2" id="KW-0175">Coiled coil</keyword>
<feature type="region of interest" description="Disordered" evidence="3">
    <location>
        <begin position="795"/>
        <end position="845"/>
    </location>
</feature>
<feature type="region of interest" description="Disordered" evidence="3">
    <location>
        <begin position="246"/>
        <end position="265"/>
    </location>
</feature>
<feature type="compositionally biased region" description="Acidic residues" evidence="3">
    <location>
        <begin position="175"/>
        <end position="189"/>
    </location>
</feature>
<keyword evidence="1" id="KW-0479">Metal-binding</keyword>
<keyword evidence="6" id="KW-1185">Reference proteome</keyword>
<dbReference type="GO" id="GO:0021849">
    <property type="term" value="P:neuroblast division in subventricular zone"/>
    <property type="evidence" value="ECO:0007669"/>
    <property type="project" value="TreeGrafter"/>
</dbReference>
<feature type="compositionally biased region" description="Polar residues" evidence="3">
    <location>
        <begin position="125"/>
        <end position="139"/>
    </location>
</feature>
<feature type="region of interest" description="Disordered" evidence="3">
    <location>
        <begin position="284"/>
        <end position="331"/>
    </location>
</feature>
<feature type="compositionally biased region" description="Basic and acidic residues" evidence="3">
    <location>
        <begin position="1317"/>
        <end position="1329"/>
    </location>
</feature>
<dbReference type="InterPro" id="IPR013087">
    <property type="entry name" value="Znf_C2H2_type"/>
</dbReference>
<feature type="compositionally biased region" description="Low complexity" evidence="3">
    <location>
        <begin position="302"/>
        <end position="331"/>
    </location>
</feature>
<reference evidence="5 6" key="1">
    <citation type="submission" date="2021-04" db="EMBL/GenBank/DDBJ databases">
        <authorList>
            <person name="De Guttry C."/>
            <person name="Zahm M."/>
            <person name="Klopp C."/>
            <person name="Cabau C."/>
            <person name="Louis A."/>
            <person name="Berthelot C."/>
            <person name="Parey E."/>
            <person name="Roest Crollius H."/>
            <person name="Montfort J."/>
            <person name="Robinson-Rechavi M."/>
            <person name="Bucao C."/>
            <person name="Bouchez O."/>
            <person name="Gislard M."/>
            <person name="Lluch J."/>
            <person name="Milhes M."/>
            <person name="Lampietro C."/>
            <person name="Lopez Roques C."/>
            <person name="Donnadieu C."/>
            <person name="Braasch I."/>
            <person name="Desvignes T."/>
            <person name="Postlethwait J."/>
            <person name="Bobe J."/>
            <person name="Wedekind C."/>
            <person name="Guiguen Y."/>
        </authorList>
    </citation>
    <scope>NUCLEOTIDE SEQUENCE [LARGE SCALE GENOMIC DNA]</scope>
    <source>
        <strain evidence="5">Cs_M1</strain>
        <tissue evidence="5">Blood</tissue>
    </source>
</reference>
<feature type="region of interest" description="Disordered" evidence="3">
    <location>
        <begin position="1"/>
        <end position="109"/>
    </location>
</feature>
<dbReference type="GO" id="GO:0001837">
    <property type="term" value="P:epithelial to mesenchymal transition"/>
    <property type="evidence" value="ECO:0007669"/>
    <property type="project" value="TreeGrafter"/>
</dbReference>
<feature type="compositionally biased region" description="Basic and acidic residues" evidence="3">
    <location>
        <begin position="795"/>
        <end position="807"/>
    </location>
</feature>
<dbReference type="PANTHER" id="PTHR21510:SF15">
    <property type="entry name" value="MICROTUBULE ORGANIZATION PROTEIN AKNA"/>
    <property type="match status" value="1"/>
</dbReference>
<dbReference type="InterPro" id="IPR022150">
    <property type="entry name" value="AKNA_dom"/>
</dbReference>